<comment type="caution">
    <text evidence="1">The sequence shown here is derived from an EMBL/GenBank/DDBJ whole genome shotgun (WGS) entry which is preliminary data.</text>
</comment>
<evidence type="ECO:0000313" key="2">
    <source>
        <dbReference type="Proteomes" id="UP000626092"/>
    </source>
</evidence>
<evidence type="ECO:0000313" key="1">
    <source>
        <dbReference type="EMBL" id="KAF7142341.1"/>
    </source>
</evidence>
<dbReference type="EMBL" id="WJXA01000005">
    <property type="protein sequence ID" value="KAF7142341.1"/>
    <property type="molecule type" value="Genomic_DNA"/>
</dbReference>
<protein>
    <submittedName>
        <fullName evidence="1">Uncharacterized protein</fullName>
    </submittedName>
</protein>
<dbReference type="OrthoDB" id="1883156at2759"/>
<proteinExistence type="predicted"/>
<keyword evidence="2" id="KW-1185">Reference proteome</keyword>
<sequence length="418" mass="46767">MALMLSASNRVINNYILFPNNRTLIHSHKFQLHCHNSYRVNSLNTSLSSKYNRTTTISAVSSSSAPPDVEIDGSSSLIASSTISSKWGEFANKVSGEWDGYGADFSSEGEPIELPEQVVPEAFREWEVKVFDWQTQCPTLAQPQDSTIFYKLIKLLPTVGCEADAATQYSIEERNVGGADNFASAFAYQSSGCYAAVWPMKDHPTYRILELEHCLVDPQSRESRVRIIQVVHVEKSKFMLKNIKVFCEQWYGPFRNGEQLGGCAIRDTAFASTDALKSSEVTGVWEGLHAVACFQNSQTSVDAHEFKALHITLLPNLILNFHLPQNTVQELLDDNVRKSVRDENNLVLLPKQLWSSVKDREDETFCEVGWIFDQGHAITSKCIFSPDAGLKASNANIHTATHIRSVIFLNFGRSQLGY</sequence>
<name>A0A834GZZ7_RHOSS</name>
<gene>
    <name evidence="1" type="ORF">RHSIM_Rhsim05G0044900</name>
</gene>
<accession>A0A834GZZ7</accession>
<reference evidence="1" key="1">
    <citation type="submission" date="2019-11" db="EMBL/GenBank/DDBJ databases">
        <authorList>
            <person name="Liu Y."/>
            <person name="Hou J."/>
            <person name="Li T.-Q."/>
            <person name="Guan C.-H."/>
            <person name="Wu X."/>
            <person name="Wu H.-Z."/>
            <person name="Ling F."/>
            <person name="Zhang R."/>
            <person name="Shi X.-G."/>
            <person name="Ren J.-P."/>
            <person name="Chen E.-F."/>
            <person name="Sun J.-M."/>
        </authorList>
    </citation>
    <scope>NUCLEOTIDE SEQUENCE</scope>
    <source>
        <strain evidence="1">Adult_tree_wgs_1</strain>
        <tissue evidence="1">Leaves</tissue>
    </source>
</reference>
<dbReference type="AlphaFoldDB" id="A0A834GZZ7"/>
<organism evidence="1 2">
    <name type="scientific">Rhododendron simsii</name>
    <name type="common">Sims's rhododendron</name>
    <dbReference type="NCBI Taxonomy" id="118357"/>
    <lineage>
        <taxon>Eukaryota</taxon>
        <taxon>Viridiplantae</taxon>
        <taxon>Streptophyta</taxon>
        <taxon>Embryophyta</taxon>
        <taxon>Tracheophyta</taxon>
        <taxon>Spermatophyta</taxon>
        <taxon>Magnoliopsida</taxon>
        <taxon>eudicotyledons</taxon>
        <taxon>Gunneridae</taxon>
        <taxon>Pentapetalae</taxon>
        <taxon>asterids</taxon>
        <taxon>Ericales</taxon>
        <taxon>Ericaceae</taxon>
        <taxon>Ericoideae</taxon>
        <taxon>Rhodoreae</taxon>
        <taxon>Rhododendron</taxon>
    </lineage>
</organism>
<dbReference type="Proteomes" id="UP000626092">
    <property type="component" value="Unassembled WGS sequence"/>
</dbReference>